<reference evidence="2" key="1">
    <citation type="submission" date="2023-03" db="EMBL/GenBank/DDBJ databases">
        <authorList>
            <person name="Shen W."/>
            <person name="Cai J."/>
        </authorList>
    </citation>
    <scope>NUCLEOTIDE SEQUENCE</scope>
    <source>
        <strain evidence="2">B646-2</strain>
    </source>
</reference>
<proteinExistence type="predicted"/>
<keyword evidence="1" id="KW-0812">Transmembrane</keyword>
<keyword evidence="1" id="KW-0472">Membrane</keyword>
<gene>
    <name evidence="2" type="ORF">P7D78_05245</name>
</gene>
<protein>
    <submittedName>
        <fullName evidence="2">Uncharacterized protein</fullName>
    </submittedName>
</protein>
<dbReference type="AlphaFoldDB" id="A0AAW8SY05"/>
<evidence type="ECO:0000313" key="3">
    <source>
        <dbReference type="Proteomes" id="UP001249240"/>
    </source>
</evidence>
<evidence type="ECO:0000313" key="2">
    <source>
        <dbReference type="EMBL" id="MDT2537520.1"/>
    </source>
</evidence>
<keyword evidence="1" id="KW-1133">Transmembrane helix</keyword>
<feature type="transmembrane region" description="Helical" evidence="1">
    <location>
        <begin position="46"/>
        <end position="71"/>
    </location>
</feature>
<dbReference type="RefSeq" id="WP_010746650.1">
    <property type="nucleotide sequence ID" value="NZ_BAAAXM010000009.1"/>
</dbReference>
<dbReference type="Proteomes" id="UP001249240">
    <property type="component" value="Unassembled WGS sequence"/>
</dbReference>
<organism evidence="2 3">
    <name type="scientific">Enterococcus raffinosus</name>
    <dbReference type="NCBI Taxonomy" id="71452"/>
    <lineage>
        <taxon>Bacteria</taxon>
        <taxon>Bacillati</taxon>
        <taxon>Bacillota</taxon>
        <taxon>Bacilli</taxon>
        <taxon>Lactobacillales</taxon>
        <taxon>Enterococcaceae</taxon>
        <taxon>Enterococcus</taxon>
    </lineage>
</organism>
<accession>A0AAW8SY05</accession>
<feature type="transmembrane region" description="Helical" evidence="1">
    <location>
        <begin position="6"/>
        <end position="25"/>
    </location>
</feature>
<sequence length="111" mass="12531">MIELVMQIVFLGFMVYSIVGVVTMLRALVGFHRYDEIERRRFFDALAWGMLSILLFNCIQLAASFVFPAGWSGFVSPGGFNTGGLISNHPPHFDSFLFDCAIIGICYNRIR</sequence>
<dbReference type="EMBL" id="JARPXM010000003">
    <property type="protein sequence ID" value="MDT2537520.1"/>
    <property type="molecule type" value="Genomic_DNA"/>
</dbReference>
<evidence type="ECO:0000256" key="1">
    <source>
        <dbReference type="SAM" id="Phobius"/>
    </source>
</evidence>
<comment type="caution">
    <text evidence="2">The sequence shown here is derived from an EMBL/GenBank/DDBJ whole genome shotgun (WGS) entry which is preliminary data.</text>
</comment>
<name>A0AAW8SY05_9ENTE</name>